<protein>
    <recommendedName>
        <fullName evidence="3">Potassium channel domain-containing protein</fullName>
    </recommendedName>
</protein>
<feature type="transmembrane region" description="Helical" evidence="2">
    <location>
        <begin position="110"/>
        <end position="131"/>
    </location>
</feature>
<keyword evidence="2" id="KW-1133">Transmembrane helix</keyword>
<feature type="transmembrane region" description="Helical" evidence="2">
    <location>
        <begin position="39"/>
        <end position="62"/>
    </location>
</feature>
<evidence type="ECO:0000313" key="4">
    <source>
        <dbReference type="EMBL" id="GLQ23899.1"/>
    </source>
</evidence>
<dbReference type="Pfam" id="PF07885">
    <property type="entry name" value="Ion_trans_2"/>
    <property type="match status" value="1"/>
</dbReference>
<keyword evidence="5" id="KW-1185">Reference proteome</keyword>
<reference evidence="4" key="2">
    <citation type="submission" date="2023-01" db="EMBL/GenBank/DDBJ databases">
        <title>Draft genome sequence of Algimonas ampicilliniresistens strain NBRC 108219.</title>
        <authorList>
            <person name="Sun Q."/>
            <person name="Mori K."/>
        </authorList>
    </citation>
    <scope>NUCLEOTIDE SEQUENCE</scope>
    <source>
        <strain evidence="4">NBRC 108219</strain>
    </source>
</reference>
<name>A0ABQ5V8P8_9PROT</name>
<accession>A0ABQ5V8P8</accession>
<reference evidence="4" key="1">
    <citation type="journal article" date="2014" name="Int. J. Syst. Evol. Microbiol.">
        <title>Complete genome of a new Firmicutes species belonging to the dominant human colonic microbiota ('Ruminococcus bicirculans') reveals two chromosomes and a selective capacity to utilize plant glucans.</title>
        <authorList>
            <consortium name="NISC Comparative Sequencing Program"/>
            <person name="Wegmann U."/>
            <person name="Louis P."/>
            <person name="Goesmann A."/>
            <person name="Henrissat B."/>
            <person name="Duncan S.H."/>
            <person name="Flint H.J."/>
        </authorList>
    </citation>
    <scope>NUCLEOTIDE SEQUENCE</scope>
    <source>
        <strain evidence="4">NBRC 108219</strain>
    </source>
</reference>
<evidence type="ECO:0000259" key="3">
    <source>
        <dbReference type="Pfam" id="PF07885"/>
    </source>
</evidence>
<dbReference type="EMBL" id="BSNK01000002">
    <property type="protein sequence ID" value="GLQ23899.1"/>
    <property type="molecule type" value="Genomic_DNA"/>
</dbReference>
<gene>
    <name evidence="4" type="ORF">GCM10007853_17730</name>
</gene>
<proteinExistence type="predicted"/>
<dbReference type="Proteomes" id="UP001161391">
    <property type="component" value="Unassembled WGS sequence"/>
</dbReference>
<keyword evidence="2" id="KW-0472">Membrane</keyword>
<sequence>MIVAVIIAGLTFAATAILHLGVLHGVARRIDDAFTTGPLLWVGTFGLIGLLHVTEAGFYAAALKAGQALGLGGFASADGQSGWMDTYYFALVSYTSLGLGDIYPTGHLRLIAGVASLNGFLLISCSAALLFRMVSRPHFSSSEQAPPLSKTRLPRAAPSVPGRQRR</sequence>
<organism evidence="4 5">
    <name type="scientific">Algimonas ampicilliniresistens</name>
    <dbReference type="NCBI Taxonomy" id="1298735"/>
    <lineage>
        <taxon>Bacteria</taxon>
        <taxon>Pseudomonadati</taxon>
        <taxon>Pseudomonadota</taxon>
        <taxon>Alphaproteobacteria</taxon>
        <taxon>Maricaulales</taxon>
        <taxon>Robiginitomaculaceae</taxon>
        <taxon>Algimonas</taxon>
    </lineage>
</organism>
<evidence type="ECO:0000313" key="5">
    <source>
        <dbReference type="Proteomes" id="UP001161391"/>
    </source>
</evidence>
<feature type="domain" description="Potassium channel" evidence="3">
    <location>
        <begin position="79"/>
        <end position="135"/>
    </location>
</feature>
<comment type="caution">
    <text evidence="4">The sequence shown here is derived from an EMBL/GenBank/DDBJ whole genome shotgun (WGS) entry which is preliminary data.</text>
</comment>
<dbReference type="InterPro" id="IPR013099">
    <property type="entry name" value="K_chnl_dom"/>
</dbReference>
<evidence type="ECO:0000256" key="2">
    <source>
        <dbReference type="SAM" id="Phobius"/>
    </source>
</evidence>
<dbReference type="RefSeq" id="WP_284389781.1">
    <property type="nucleotide sequence ID" value="NZ_BSNK01000002.1"/>
</dbReference>
<feature type="transmembrane region" description="Helical" evidence="2">
    <location>
        <begin position="6"/>
        <end position="27"/>
    </location>
</feature>
<evidence type="ECO:0000256" key="1">
    <source>
        <dbReference type="SAM" id="MobiDB-lite"/>
    </source>
</evidence>
<dbReference type="Gene3D" id="1.10.287.70">
    <property type="match status" value="1"/>
</dbReference>
<keyword evidence="2" id="KW-0812">Transmembrane</keyword>
<feature type="region of interest" description="Disordered" evidence="1">
    <location>
        <begin position="141"/>
        <end position="166"/>
    </location>
</feature>
<dbReference type="SUPFAM" id="SSF81324">
    <property type="entry name" value="Voltage-gated potassium channels"/>
    <property type="match status" value="1"/>
</dbReference>